<comment type="caution">
    <text evidence="1">The sequence shown here is derived from an EMBL/GenBank/DDBJ whole genome shotgun (WGS) entry which is preliminary data.</text>
</comment>
<dbReference type="AlphaFoldDB" id="A0A9X0QI17"/>
<name>A0A9X0QI17_9BACT</name>
<dbReference type="RefSeq" id="WP_260698449.1">
    <property type="nucleotide sequence ID" value="NZ_JACHEB010000011.1"/>
</dbReference>
<gene>
    <name evidence="1" type="ORF">HDF14_004346</name>
</gene>
<dbReference type="EMBL" id="JACHEB010000011">
    <property type="protein sequence ID" value="MBB5330710.1"/>
    <property type="molecule type" value="Genomic_DNA"/>
</dbReference>
<evidence type="ECO:0000313" key="2">
    <source>
        <dbReference type="Proteomes" id="UP000535182"/>
    </source>
</evidence>
<organism evidence="1 2">
    <name type="scientific">Tunturiibacter gelidiferens</name>
    <dbReference type="NCBI Taxonomy" id="3069689"/>
    <lineage>
        <taxon>Bacteria</taxon>
        <taxon>Pseudomonadati</taxon>
        <taxon>Acidobacteriota</taxon>
        <taxon>Terriglobia</taxon>
        <taxon>Terriglobales</taxon>
        <taxon>Acidobacteriaceae</taxon>
        <taxon>Tunturiibacter</taxon>
    </lineage>
</organism>
<dbReference type="Proteomes" id="UP000535182">
    <property type="component" value="Unassembled WGS sequence"/>
</dbReference>
<keyword evidence="2" id="KW-1185">Reference proteome</keyword>
<proteinExistence type="predicted"/>
<accession>A0A9X0QI17</accession>
<sequence>MKRPLHRRDRNIPHLMKELIPQATFFTQVVNRGILGHYVATASLATGV</sequence>
<reference evidence="1 2" key="1">
    <citation type="submission" date="2020-08" db="EMBL/GenBank/DDBJ databases">
        <title>Genomic Encyclopedia of Type Strains, Phase IV (KMG-V): Genome sequencing to study the core and pangenomes of soil and plant-associated prokaryotes.</title>
        <authorList>
            <person name="Whitman W."/>
        </authorList>
    </citation>
    <scope>NUCLEOTIDE SEQUENCE [LARGE SCALE GENOMIC DNA]</scope>
    <source>
        <strain evidence="1 2">X5P2</strain>
    </source>
</reference>
<protein>
    <submittedName>
        <fullName evidence="1">Uncharacterized protein</fullName>
    </submittedName>
</protein>
<evidence type="ECO:0000313" key="1">
    <source>
        <dbReference type="EMBL" id="MBB5330710.1"/>
    </source>
</evidence>